<evidence type="ECO:0000313" key="3">
    <source>
        <dbReference type="Proteomes" id="UP000004810"/>
    </source>
</evidence>
<protein>
    <submittedName>
        <fullName evidence="2">Uncharacterized protein</fullName>
    </submittedName>
</protein>
<name>J9DVW3_WUCBA</name>
<feature type="region of interest" description="Disordered" evidence="1">
    <location>
        <begin position="1"/>
        <end position="25"/>
    </location>
</feature>
<accession>J9DVW3</accession>
<dbReference type="EMBL" id="ADBV01013250">
    <property type="protein sequence ID" value="EJW73881.1"/>
    <property type="molecule type" value="Genomic_DNA"/>
</dbReference>
<gene>
    <name evidence="2" type="ORF">WUBG_15213</name>
</gene>
<evidence type="ECO:0000313" key="2">
    <source>
        <dbReference type="EMBL" id="EJW73881.1"/>
    </source>
</evidence>
<comment type="caution">
    <text evidence="2">The sequence shown here is derived from an EMBL/GenBank/DDBJ whole genome shotgun (WGS) entry which is preliminary data.</text>
</comment>
<dbReference type="Proteomes" id="UP000004810">
    <property type="component" value="Unassembled WGS sequence"/>
</dbReference>
<organism evidence="2 3">
    <name type="scientific">Wuchereria bancrofti</name>
    <dbReference type="NCBI Taxonomy" id="6293"/>
    <lineage>
        <taxon>Eukaryota</taxon>
        <taxon>Metazoa</taxon>
        <taxon>Ecdysozoa</taxon>
        <taxon>Nematoda</taxon>
        <taxon>Chromadorea</taxon>
        <taxon>Rhabditida</taxon>
        <taxon>Spirurina</taxon>
        <taxon>Spiruromorpha</taxon>
        <taxon>Filarioidea</taxon>
        <taxon>Onchocercidae</taxon>
        <taxon>Wuchereria</taxon>
    </lineage>
</organism>
<sequence>MNLEKLHKAGNATTDIDIASDNKEETSNEHRFFKWPTIDIRKLLVQLRDRDWTITAVQV</sequence>
<proteinExistence type="predicted"/>
<dbReference type="AlphaFoldDB" id="J9DVW3"/>
<evidence type="ECO:0000256" key="1">
    <source>
        <dbReference type="SAM" id="MobiDB-lite"/>
    </source>
</evidence>
<reference evidence="3" key="1">
    <citation type="submission" date="2012-08" db="EMBL/GenBank/DDBJ databases">
        <title>The Genome Sequence of Wuchereria bancrofti.</title>
        <authorList>
            <person name="Nutman T.B."/>
            <person name="Fink D.L."/>
            <person name="Russ C."/>
            <person name="Young S."/>
            <person name="Zeng Q."/>
            <person name="Koehrsen M."/>
            <person name="Alvarado L."/>
            <person name="Berlin A."/>
            <person name="Chapman S.B."/>
            <person name="Chen Z."/>
            <person name="Freedman E."/>
            <person name="Gellesch M."/>
            <person name="Goldberg J."/>
            <person name="Griggs A."/>
            <person name="Gujja S."/>
            <person name="Heilman E.R."/>
            <person name="Heiman D."/>
            <person name="Hepburn T."/>
            <person name="Howarth C."/>
            <person name="Jen D."/>
            <person name="Larson L."/>
            <person name="Lewis B."/>
            <person name="Mehta T."/>
            <person name="Park D."/>
            <person name="Pearson M."/>
            <person name="Roberts A."/>
            <person name="Saif S."/>
            <person name="Shea T."/>
            <person name="Shenoy N."/>
            <person name="Sisk P."/>
            <person name="Stolte C."/>
            <person name="Sykes S."/>
            <person name="Walk T."/>
            <person name="White J."/>
            <person name="Yandava C."/>
            <person name="Haas B."/>
            <person name="Henn M.R."/>
            <person name="Nusbaum C."/>
            <person name="Birren B."/>
        </authorList>
    </citation>
    <scope>NUCLEOTIDE SEQUENCE [LARGE SCALE GENOMIC DNA]</scope>
    <source>
        <strain evidence="3">NA</strain>
    </source>
</reference>